<dbReference type="GO" id="GO:0003677">
    <property type="term" value="F:DNA binding"/>
    <property type="evidence" value="ECO:0007669"/>
    <property type="project" value="UniProtKB-KW"/>
</dbReference>
<dbReference type="Pfam" id="PF01420">
    <property type="entry name" value="Methylase_S"/>
    <property type="match status" value="2"/>
</dbReference>
<dbReference type="InterPro" id="IPR052021">
    <property type="entry name" value="Type-I_RS_S_subunit"/>
</dbReference>
<dbReference type="OrthoDB" id="9811611at2"/>
<protein>
    <recommendedName>
        <fullName evidence="4">Type I restriction modification DNA specificity domain-containing protein</fullName>
    </recommendedName>
</protein>
<evidence type="ECO:0000313" key="5">
    <source>
        <dbReference type="EMBL" id="QFJ56022.1"/>
    </source>
</evidence>
<comment type="similarity">
    <text evidence="1">Belongs to the type-I restriction system S methylase family.</text>
</comment>
<dbReference type="Proteomes" id="UP000327030">
    <property type="component" value="Chromosome 1"/>
</dbReference>
<dbReference type="SUPFAM" id="SSF116734">
    <property type="entry name" value="DNA methylase specificity domain"/>
    <property type="match status" value="2"/>
</dbReference>
<organism evidence="5 6">
    <name type="scientific">Pseudobutyrivibrio xylanivorans</name>
    <dbReference type="NCBI Taxonomy" id="185007"/>
    <lineage>
        <taxon>Bacteria</taxon>
        <taxon>Bacillati</taxon>
        <taxon>Bacillota</taxon>
        <taxon>Clostridia</taxon>
        <taxon>Lachnospirales</taxon>
        <taxon>Lachnospiraceae</taxon>
        <taxon>Pseudobutyrivibrio</taxon>
    </lineage>
</organism>
<dbReference type="GO" id="GO:0009307">
    <property type="term" value="P:DNA restriction-modification system"/>
    <property type="evidence" value="ECO:0007669"/>
    <property type="project" value="UniProtKB-KW"/>
</dbReference>
<dbReference type="InterPro" id="IPR044946">
    <property type="entry name" value="Restrct_endonuc_typeI_TRD_sf"/>
</dbReference>
<keyword evidence="2" id="KW-0680">Restriction system</keyword>
<evidence type="ECO:0000256" key="1">
    <source>
        <dbReference type="ARBA" id="ARBA00010923"/>
    </source>
</evidence>
<name>A0A5P6VUM7_PSEXY</name>
<evidence type="ECO:0000259" key="4">
    <source>
        <dbReference type="Pfam" id="PF01420"/>
    </source>
</evidence>
<evidence type="ECO:0000256" key="3">
    <source>
        <dbReference type="ARBA" id="ARBA00023125"/>
    </source>
</evidence>
<dbReference type="InterPro" id="IPR000055">
    <property type="entry name" value="Restrct_endonuc_typeI_TRD"/>
</dbReference>
<proteinExistence type="inferred from homology"/>
<dbReference type="PANTHER" id="PTHR30408">
    <property type="entry name" value="TYPE-1 RESTRICTION ENZYME ECOKI SPECIFICITY PROTEIN"/>
    <property type="match status" value="1"/>
</dbReference>
<feature type="domain" description="Type I restriction modification DNA specificity" evidence="4">
    <location>
        <begin position="181"/>
        <end position="330"/>
    </location>
</feature>
<dbReference type="EMBL" id="CP043028">
    <property type="protein sequence ID" value="QFJ56022.1"/>
    <property type="molecule type" value="Genomic_DNA"/>
</dbReference>
<sequence length="379" mass="41818">MMEKVTYLIEDIATVSAGGDRPDIVSEVKTEKTMVPIYSNGMDNDGLYGYTDKARVEGDSVTISARGVNVGMVCYREEPFLPIVRLLSLVPNRNIVDAKYLYYVLKNISFSGTGSAQPQITAPMIRKQEIVIHKNPITQKRIAKILSLFDRKIQVNETVNDNLLQQSLCIYSEMIGSRSKDGCIGDYCSIKSGFAFKSKWWQDSGVPVIKIGSINQDCLNLSDCSYVSEDKISLANDFIVGGGDLLIAMTGATIGKFTMVPKVSETILVNQRVGKFFLGDNPISRLPFIYCTLKQPEIVSEVINRGQGSAQPNISASDIMSIPCVIPSTEVIDEFNKSTSQMFELIINNQYENAVLGNTRDSILPKLMSGELDVSELNL</sequence>
<evidence type="ECO:0000313" key="6">
    <source>
        <dbReference type="Proteomes" id="UP000327030"/>
    </source>
</evidence>
<dbReference type="PANTHER" id="PTHR30408:SF12">
    <property type="entry name" value="TYPE I RESTRICTION ENZYME MJAVIII SPECIFICITY SUBUNIT"/>
    <property type="match status" value="1"/>
</dbReference>
<accession>A0A5P6VUM7</accession>
<evidence type="ECO:0000256" key="2">
    <source>
        <dbReference type="ARBA" id="ARBA00022747"/>
    </source>
</evidence>
<dbReference type="Gene3D" id="3.90.220.20">
    <property type="entry name" value="DNA methylase specificity domains"/>
    <property type="match status" value="2"/>
</dbReference>
<gene>
    <name evidence="5" type="ORF">FXF36_14550</name>
</gene>
<dbReference type="AlphaFoldDB" id="A0A5P6VUM7"/>
<feature type="domain" description="Type I restriction modification DNA specificity" evidence="4">
    <location>
        <begin position="6"/>
        <end position="163"/>
    </location>
</feature>
<keyword evidence="3" id="KW-0238">DNA-binding</keyword>
<dbReference type="REBASE" id="356291">
    <property type="entry name" value="S4.Pxy3014ORF14560P"/>
</dbReference>
<dbReference type="RefSeq" id="WP_151625341.1">
    <property type="nucleotide sequence ID" value="NZ_CP043028.1"/>
</dbReference>
<dbReference type="CDD" id="cd17278">
    <property type="entry name" value="RMtype1_S_LdeBORF1052P-TRD2-CR2"/>
    <property type="match status" value="1"/>
</dbReference>
<reference evidence="6" key="1">
    <citation type="submission" date="2019-08" db="EMBL/GenBank/DDBJ databases">
        <title>Complete Genome Sequence of the Polysaccharide-Degrading Rumen Bacterium Pseudobutyrivibrio xylanivorans MA3014.</title>
        <authorList>
            <person name="Palevich N."/>
            <person name="Maclean P.H."/>
            <person name="Kelly W.J."/>
            <person name="Leahy S.C."/>
            <person name="Rakonjac J."/>
            <person name="Attwood G.T."/>
        </authorList>
    </citation>
    <scope>NUCLEOTIDE SEQUENCE [LARGE SCALE GENOMIC DNA]</scope>
    <source>
        <strain evidence="6">MA3014</strain>
    </source>
</reference>
<dbReference type="KEGG" id="pxv:FXF36_14550"/>